<reference evidence="1 2" key="1">
    <citation type="journal article" date="2010" name="J. Bacteriol.">
        <title>Genome sequence of Lentisphaera araneosa HTCC2155T, the type species of the order Lentisphaerales in the phylum Lentisphaerae.</title>
        <authorList>
            <person name="Thrash J.C."/>
            <person name="Cho J.C."/>
            <person name="Vergin K.L."/>
            <person name="Morris R.M."/>
            <person name="Giovannoni S.J."/>
        </authorList>
    </citation>
    <scope>NUCLEOTIDE SEQUENCE [LARGE SCALE GENOMIC DNA]</scope>
    <source>
        <strain evidence="1 2">HTCC2155</strain>
    </source>
</reference>
<gene>
    <name evidence="1" type="ORF">LNTAR_13477</name>
</gene>
<name>A6DGU7_9BACT</name>
<sequence>MKKLLFVILIAPFLCQGLVENSPYSWKQKTRDGKHIFIMNALDPKQLERERKNVGNSLIYNKSGLYNIEDTSNPIWTIDWYTFMVYMSLDGSSIVRFNNHKKGDITFYKNGQEVNYYQKSDLINFMKIMEINNSLTYYESIDVNDENNILILETAHKEKYVFDLDTGKIIDSSNLHGIISLIV</sequence>
<proteinExistence type="predicted"/>
<accession>A6DGU7</accession>
<dbReference type="STRING" id="313628.LNTAR_13477"/>
<feature type="non-terminal residue" evidence="1">
    <location>
        <position position="183"/>
    </location>
</feature>
<dbReference type="AlphaFoldDB" id="A6DGU7"/>
<organism evidence="1 2">
    <name type="scientific">Lentisphaera araneosa HTCC2155</name>
    <dbReference type="NCBI Taxonomy" id="313628"/>
    <lineage>
        <taxon>Bacteria</taxon>
        <taxon>Pseudomonadati</taxon>
        <taxon>Lentisphaerota</taxon>
        <taxon>Lentisphaeria</taxon>
        <taxon>Lentisphaerales</taxon>
        <taxon>Lentisphaeraceae</taxon>
        <taxon>Lentisphaera</taxon>
    </lineage>
</organism>
<protein>
    <submittedName>
        <fullName evidence="1">Uncharacterized protein</fullName>
    </submittedName>
</protein>
<keyword evidence="2" id="KW-1185">Reference proteome</keyword>
<dbReference type="EMBL" id="ABCK01000003">
    <property type="protein sequence ID" value="EDM28830.1"/>
    <property type="molecule type" value="Genomic_DNA"/>
</dbReference>
<comment type="caution">
    <text evidence="1">The sequence shown here is derived from an EMBL/GenBank/DDBJ whole genome shotgun (WGS) entry which is preliminary data.</text>
</comment>
<dbReference type="Proteomes" id="UP000004947">
    <property type="component" value="Unassembled WGS sequence"/>
</dbReference>
<evidence type="ECO:0000313" key="1">
    <source>
        <dbReference type="EMBL" id="EDM28830.1"/>
    </source>
</evidence>
<evidence type="ECO:0000313" key="2">
    <source>
        <dbReference type="Proteomes" id="UP000004947"/>
    </source>
</evidence>